<feature type="compositionally biased region" description="Polar residues" evidence="1">
    <location>
        <begin position="10"/>
        <end position="19"/>
    </location>
</feature>
<feature type="compositionally biased region" description="Basic and acidic residues" evidence="1">
    <location>
        <begin position="264"/>
        <end position="275"/>
    </location>
</feature>
<dbReference type="RefSeq" id="XP_025375154.1">
    <property type="nucleotide sequence ID" value="XM_025524506.1"/>
</dbReference>
<evidence type="ECO:0000313" key="3">
    <source>
        <dbReference type="EMBL" id="PWN87956.1"/>
    </source>
</evidence>
<dbReference type="Proteomes" id="UP000245768">
    <property type="component" value="Unassembled WGS sequence"/>
</dbReference>
<dbReference type="InParanoid" id="A0A316YFV3"/>
<keyword evidence="2" id="KW-0812">Transmembrane</keyword>
<reference evidence="3 4" key="1">
    <citation type="journal article" date="2018" name="Mol. Biol. Evol.">
        <title>Broad Genomic Sampling Reveals a Smut Pathogenic Ancestry of the Fungal Clade Ustilaginomycotina.</title>
        <authorList>
            <person name="Kijpornyongpan T."/>
            <person name="Mondo S.J."/>
            <person name="Barry K."/>
            <person name="Sandor L."/>
            <person name="Lee J."/>
            <person name="Lipzen A."/>
            <person name="Pangilinan J."/>
            <person name="LaButti K."/>
            <person name="Hainaut M."/>
            <person name="Henrissat B."/>
            <person name="Grigoriev I.V."/>
            <person name="Spatafora J.W."/>
            <person name="Aime M.C."/>
        </authorList>
    </citation>
    <scope>NUCLEOTIDE SEQUENCE [LARGE SCALE GENOMIC DNA]</scope>
    <source>
        <strain evidence="3 4">MCA 4198</strain>
    </source>
</reference>
<keyword evidence="2" id="KW-0472">Membrane</keyword>
<evidence type="ECO:0000256" key="1">
    <source>
        <dbReference type="SAM" id="MobiDB-lite"/>
    </source>
</evidence>
<feature type="compositionally biased region" description="Basic and acidic residues" evidence="1">
    <location>
        <begin position="179"/>
        <end position="191"/>
    </location>
</feature>
<feature type="region of interest" description="Disordered" evidence="1">
    <location>
        <begin position="174"/>
        <end position="212"/>
    </location>
</feature>
<feature type="region of interest" description="Disordered" evidence="1">
    <location>
        <begin position="1"/>
        <end position="29"/>
    </location>
</feature>
<proteinExistence type="predicted"/>
<feature type="non-terminal residue" evidence="3">
    <location>
        <position position="1"/>
    </location>
</feature>
<gene>
    <name evidence="3" type="ORF">FA10DRAFT_296821</name>
</gene>
<dbReference type="EMBL" id="KZ819639">
    <property type="protein sequence ID" value="PWN87956.1"/>
    <property type="molecule type" value="Genomic_DNA"/>
</dbReference>
<keyword evidence="2" id="KW-1133">Transmembrane helix</keyword>
<dbReference type="AlphaFoldDB" id="A0A316YFV3"/>
<feature type="compositionally biased region" description="Basic residues" evidence="1">
    <location>
        <begin position="302"/>
        <end position="322"/>
    </location>
</feature>
<feature type="compositionally biased region" description="Basic and acidic residues" evidence="1">
    <location>
        <begin position="198"/>
        <end position="212"/>
    </location>
</feature>
<accession>A0A316YFV3</accession>
<protein>
    <submittedName>
        <fullName evidence="3">Uncharacterized protein</fullName>
    </submittedName>
</protein>
<dbReference type="GeneID" id="37046422"/>
<sequence length="322" mass="35765">RLLSLDTGWPASTNKIQQPSRKKRSKLDNASQLSTATDSCFTMRLLSASLYTSLFALCLLVCVSLSVNAMKIPNSPSWRESVSSVSGTKQDIGTWESKLDNRNEDKAWTNAQQKWVPKSTTSSSVSSLLDKPKAWDGIFREIVTNKRRVPETPLTQPHSGSADGVVKSRFGFRNYPAKGESRGRDCEKSLVDEQTDDPPSKRSGESKEDLEEQMRKAMEVLDPMKLARLARGKNNDIEESNATFRLSAEAQQILEVLQIGEHARAETADKERADRNFLSLEGPTTSIDEEEGSSTSSVSTGRKSKKQNKKKQQGGRGKDKKH</sequence>
<feature type="region of interest" description="Disordered" evidence="1">
    <location>
        <begin position="264"/>
        <end position="322"/>
    </location>
</feature>
<keyword evidence="4" id="KW-1185">Reference proteome</keyword>
<evidence type="ECO:0000313" key="4">
    <source>
        <dbReference type="Proteomes" id="UP000245768"/>
    </source>
</evidence>
<name>A0A316YFV3_9BASI</name>
<organism evidence="3 4">
    <name type="scientific">Acaromyces ingoldii</name>
    <dbReference type="NCBI Taxonomy" id="215250"/>
    <lineage>
        <taxon>Eukaryota</taxon>
        <taxon>Fungi</taxon>
        <taxon>Dikarya</taxon>
        <taxon>Basidiomycota</taxon>
        <taxon>Ustilaginomycotina</taxon>
        <taxon>Exobasidiomycetes</taxon>
        <taxon>Exobasidiales</taxon>
        <taxon>Cryptobasidiaceae</taxon>
        <taxon>Acaromyces</taxon>
    </lineage>
</organism>
<feature type="transmembrane region" description="Helical" evidence="2">
    <location>
        <begin position="48"/>
        <end position="69"/>
    </location>
</feature>
<evidence type="ECO:0000256" key="2">
    <source>
        <dbReference type="SAM" id="Phobius"/>
    </source>
</evidence>